<name>A0AAV1C2P6_OLDCO</name>
<reference evidence="2" key="1">
    <citation type="submission" date="2023-03" db="EMBL/GenBank/DDBJ databases">
        <authorList>
            <person name="Julca I."/>
        </authorList>
    </citation>
    <scope>NUCLEOTIDE SEQUENCE</scope>
</reference>
<organism evidence="2 3">
    <name type="scientific">Oldenlandia corymbosa var. corymbosa</name>
    <dbReference type="NCBI Taxonomy" id="529605"/>
    <lineage>
        <taxon>Eukaryota</taxon>
        <taxon>Viridiplantae</taxon>
        <taxon>Streptophyta</taxon>
        <taxon>Embryophyta</taxon>
        <taxon>Tracheophyta</taxon>
        <taxon>Spermatophyta</taxon>
        <taxon>Magnoliopsida</taxon>
        <taxon>eudicotyledons</taxon>
        <taxon>Gunneridae</taxon>
        <taxon>Pentapetalae</taxon>
        <taxon>asterids</taxon>
        <taxon>lamiids</taxon>
        <taxon>Gentianales</taxon>
        <taxon>Rubiaceae</taxon>
        <taxon>Rubioideae</taxon>
        <taxon>Spermacoceae</taxon>
        <taxon>Hedyotis-Oldenlandia complex</taxon>
        <taxon>Oldenlandia</taxon>
    </lineage>
</organism>
<dbReference type="AlphaFoldDB" id="A0AAV1C2P6"/>
<accession>A0AAV1C2P6</accession>
<evidence type="ECO:0000313" key="3">
    <source>
        <dbReference type="Proteomes" id="UP001161247"/>
    </source>
</evidence>
<dbReference type="EMBL" id="OX459118">
    <property type="protein sequence ID" value="CAI9089879.1"/>
    <property type="molecule type" value="Genomic_DNA"/>
</dbReference>
<feature type="region of interest" description="Disordered" evidence="1">
    <location>
        <begin position="35"/>
        <end position="55"/>
    </location>
</feature>
<proteinExistence type="predicted"/>
<gene>
    <name evidence="2" type="ORF">OLC1_LOCUS2139</name>
</gene>
<feature type="compositionally biased region" description="Acidic residues" evidence="1">
    <location>
        <begin position="45"/>
        <end position="55"/>
    </location>
</feature>
<keyword evidence="3" id="KW-1185">Reference proteome</keyword>
<protein>
    <submittedName>
        <fullName evidence="2">OLC1v1024528C1</fullName>
    </submittedName>
</protein>
<evidence type="ECO:0000313" key="2">
    <source>
        <dbReference type="EMBL" id="CAI9089879.1"/>
    </source>
</evidence>
<evidence type="ECO:0000256" key="1">
    <source>
        <dbReference type="SAM" id="MobiDB-lite"/>
    </source>
</evidence>
<sequence>MKEQKVFLSVGGPRLFPFKNRRKFAVRTWPSLEELSPTPSRGNIEVEEGPLSEDQGLEESNEYFANHWSDSSDVQEIDASEFVPKSKHLEEIEDAHSSV</sequence>
<dbReference type="Proteomes" id="UP001161247">
    <property type="component" value="Chromosome 1"/>
</dbReference>